<dbReference type="HOGENOM" id="CLU_062004_0_0_1"/>
<dbReference type="Pfam" id="PF06089">
    <property type="entry name" value="Asparaginase_II"/>
    <property type="match status" value="1"/>
</dbReference>
<dbReference type="AlphaFoldDB" id="M7SK12"/>
<organism evidence="1 2">
    <name type="scientific">Eutypa lata (strain UCR-EL1)</name>
    <name type="common">Grapevine dieback disease fungus</name>
    <name type="synonym">Eutypa armeniacae</name>
    <dbReference type="NCBI Taxonomy" id="1287681"/>
    <lineage>
        <taxon>Eukaryota</taxon>
        <taxon>Fungi</taxon>
        <taxon>Dikarya</taxon>
        <taxon>Ascomycota</taxon>
        <taxon>Pezizomycotina</taxon>
        <taxon>Sordariomycetes</taxon>
        <taxon>Xylariomycetidae</taxon>
        <taxon>Xylariales</taxon>
        <taxon>Diatrypaceae</taxon>
        <taxon>Eutypa</taxon>
    </lineage>
</organism>
<dbReference type="Proteomes" id="UP000012174">
    <property type="component" value="Unassembled WGS sequence"/>
</dbReference>
<dbReference type="PANTHER" id="PTHR42110:SF1">
    <property type="entry name" value="L-ASPARAGINASE, PUTATIVE (AFU_ORTHOLOGUE AFUA_3G11890)-RELATED"/>
    <property type="match status" value="1"/>
</dbReference>
<dbReference type="OMA" id="EHNCSGK"/>
<evidence type="ECO:0000313" key="2">
    <source>
        <dbReference type="Proteomes" id="UP000012174"/>
    </source>
</evidence>
<dbReference type="PANTHER" id="PTHR42110">
    <property type="entry name" value="L-ASPARAGINASE, PUTATIVE (AFU_ORTHOLOGUE AFUA_3G11890)-RELATED"/>
    <property type="match status" value="1"/>
</dbReference>
<name>M7SK12_EUTLA</name>
<protein>
    <submittedName>
        <fullName evidence="1">Putative l-asparaginase ii protein</fullName>
    </submittedName>
</protein>
<proteinExistence type="predicted"/>
<sequence length="361" mass="38695">MTITLDCVTTDRGGIIENRHYVHVAVVDRTGHLLYSAGNPSRTTLARSAAKPAQTLAILETGGPAQCGFDEADLALMCSSHSSEDRHVARARSMLAKAGAEESHLRCGGDVALSDAVNRAWIKADYVPGGVCNNCSGKHAGMIAGARALGADPADYHLPEHPIQIRVKQVFEEVSGLDPKYVRWGIDGCNLPAPALPLWALGQTYAVFADAADALDAVQQQLAELSVPERTKYMADVYHAMTHYPEMIAGDGRFCTELMQAFDGALIGKLGADGCYGVGIRASEDTMSLGAEGPVGIAVKIEDGSTEILYAVVMEVLAQLRIGAPETRERLSRFHHLRRLNTMGVTTGHVSLDFKVRPSRS</sequence>
<dbReference type="OrthoDB" id="2588474at2759"/>
<evidence type="ECO:0000313" key="1">
    <source>
        <dbReference type="EMBL" id="EMR64522.1"/>
    </source>
</evidence>
<dbReference type="InterPro" id="IPR010349">
    <property type="entry name" value="Asparaginase_II"/>
</dbReference>
<keyword evidence="2" id="KW-1185">Reference proteome</keyword>
<accession>M7SK12</accession>
<dbReference type="KEGG" id="ela:UCREL1_8533"/>
<reference evidence="2" key="1">
    <citation type="journal article" date="2013" name="Genome Announc.">
        <title>Draft genome sequence of the grapevine dieback fungus Eutypa lata UCR-EL1.</title>
        <authorList>
            <person name="Blanco-Ulate B."/>
            <person name="Rolshausen P.E."/>
            <person name="Cantu D."/>
        </authorList>
    </citation>
    <scope>NUCLEOTIDE SEQUENCE [LARGE SCALE GENOMIC DNA]</scope>
    <source>
        <strain evidence="2">UCR-EL1</strain>
    </source>
</reference>
<gene>
    <name evidence="1" type="ORF">UCREL1_8533</name>
</gene>
<dbReference type="eggNOG" id="ENOG502S95P">
    <property type="taxonomic scope" value="Eukaryota"/>
</dbReference>
<dbReference type="EMBL" id="KB707053">
    <property type="protein sequence ID" value="EMR64522.1"/>
    <property type="molecule type" value="Genomic_DNA"/>
</dbReference>